<protein>
    <submittedName>
        <fullName evidence="2">Uncharacterized protein</fullName>
    </submittedName>
</protein>
<evidence type="ECO:0000256" key="1">
    <source>
        <dbReference type="SAM" id="MobiDB-lite"/>
    </source>
</evidence>
<organism evidence="2 3">
    <name type="scientific">Batillaria attramentaria</name>
    <dbReference type="NCBI Taxonomy" id="370345"/>
    <lineage>
        <taxon>Eukaryota</taxon>
        <taxon>Metazoa</taxon>
        <taxon>Spiralia</taxon>
        <taxon>Lophotrochozoa</taxon>
        <taxon>Mollusca</taxon>
        <taxon>Gastropoda</taxon>
        <taxon>Caenogastropoda</taxon>
        <taxon>Sorbeoconcha</taxon>
        <taxon>Cerithioidea</taxon>
        <taxon>Batillariidae</taxon>
        <taxon>Batillaria</taxon>
    </lineage>
</organism>
<feature type="compositionally biased region" description="Polar residues" evidence="1">
    <location>
        <begin position="81"/>
        <end position="94"/>
    </location>
</feature>
<reference evidence="2 3" key="1">
    <citation type="journal article" date="2023" name="Sci. Data">
        <title>Genome assembly of the Korean intertidal mud-creeper Batillaria attramentaria.</title>
        <authorList>
            <person name="Patra A.K."/>
            <person name="Ho P.T."/>
            <person name="Jun S."/>
            <person name="Lee S.J."/>
            <person name="Kim Y."/>
            <person name="Won Y.J."/>
        </authorList>
    </citation>
    <scope>NUCLEOTIDE SEQUENCE [LARGE SCALE GENOMIC DNA]</scope>
    <source>
        <strain evidence="2">Wonlab-2016</strain>
    </source>
</reference>
<accession>A0ABD0LB87</accession>
<sequence length="107" mass="12547">MSSFSLYNCDSQSPSTSVSIPFLRMYYKIHLLQIHNKQSTAIHSVFTHFRNLFQWQTHEDKQRKYAQREEAFKHQRHLESNGPSNGGTELSGNVNVAYENEERNTKL</sequence>
<evidence type="ECO:0000313" key="2">
    <source>
        <dbReference type="EMBL" id="KAK7496510.1"/>
    </source>
</evidence>
<dbReference type="AlphaFoldDB" id="A0ABD0LB87"/>
<gene>
    <name evidence="2" type="ORF">BaRGS_00012162</name>
</gene>
<name>A0ABD0LB87_9CAEN</name>
<dbReference type="Proteomes" id="UP001519460">
    <property type="component" value="Unassembled WGS sequence"/>
</dbReference>
<evidence type="ECO:0000313" key="3">
    <source>
        <dbReference type="Proteomes" id="UP001519460"/>
    </source>
</evidence>
<dbReference type="EMBL" id="JACVVK020000066">
    <property type="protein sequence ID" value="KAK7496510.1"/>
    <property type="molecule type" value="Genomic_DNA"/>
</dbReference>
<keyword evidence="3" id="KW-1185">Reference proteome</keyword>
<proteinExistence type="predicted"/>
<comment type="caution">
    <text evidence="2">The sequence shown here is derived from an EMBL/GenBank/DDBJ whole genome shotgun (WGS) entry which is preliminary data.</text>
</comment>
<feature type="region of interest" description="Disordered" evidence="1">
    <location>
        <begin position="75"/>
        <end position="107"/>
    </location>
</feature>